<evidence type="ECO:0000313" key="3">
    <source>
        <dbReference type="Proteomes" id="UP001153737"/>
    </source>
</evidence>
<evidence type="ECO:0008006" key="4">
    <source>
        <dbReference type="Google" id="ProtNLM"/>
    </source>
</evidence>
<sequence length="433" mass="48576">MHISEFQPSSNTILTKCSKMTEEGHRLHGMNGNADRNIKEECHKTNYGQGGRLKFFKDGKFILELERSREGERMSWVSVPRKTYWPPQGTASSTPAYRQESSTSLSVSDDNSSIQSSPWQRDHSWKQTNPTPNISKELMFYFWQPKGKRPKKQSRKRRAPQSTSPEPQYNNSVCSERTSIRVKKEYGRRSLLSIVQQLIDKGFRISTPPRAEMVVSPRKRFLREMEKDKTPGEDNSQKRSRSKPQAVANSTPSTSTGNCHPAGAVSANRVEDAKPPRQSNYSITSLLAEDRNVKRSPSNSPSHFSPVAHAQYCSPADERWYSESVDRLRSIELSQVEKCAAYPPYPPQSYLGPYAYPFPPYYGAGVYGRGYVVPAAAYHPHHHPHAAAAALHLPGRHEAAGATCSWSRDASGGGDRREEAVTDMPLNLSKHAG</sequence>
<dbReference type="AlphaFoldDB" id="A0A9N9X017"/>
<keyword evidence="3" id="KW-1185">Reference proteome</keyword>
<feature type="compositionally biased region" description="Low complexity" evidence="1">
    <location>
        <begin position="101"/>
        <end position="117"/>
    </location>
</feature>
<organism evidence="2 3">
    <name type="scientific">Phaedon cochleariae</name>
    <name type="common">Mustard beetle</name>
    <dbReference type="NCBI Taxonomy" id="80249"/>
    <lineage>
        <taxon>Eukaryota</taxon>
        <taxon>Metazoa</taxon>
        <taxon>Ecdysozoa</taxon>
        <taxon>Arthropoda</taxon>
        <taxon>Hexapoda</taxon>
        <taxon>Insecta</taxon>
        <taxon>Pterygota</taxon>
        <taxon>Neoptera</taxon>
        <taxon>Endopterygota</taxon>
        <taxon>Coleoptera</taxon>
        <taxon>Polyphaga</taxon>
        <taxon>Cucujiformia</taxon>
        <taxon>Chrysomeloidea</taxon>
        <taxon>Chrysomelidae</taxon>
        <taxon>Chrysomelinae</taxon>
        <taxon>Chrysomelini</taxon>
        <taxon>Phaedon</taxon>
    </lineage>
</organism>
<feature type="compositionally biased region" description="Basic residues" evidence="1">
    <location>
        <begin position="146"/>
        <end position="159"/>
    </location>
</feature>
<feature type="region of interest" description="Disordered" evidence="1">
    <location>
        <begin position="211"/>
        <end position="286"/>
    </location>
</feature>
<feature type="region of interest" description="Disordered" evidence="1">
    <location>
        <begin position="146"/>
        <end position="175"/>
    </location>
</feature>
<feature type="compositionally biased region" description="Polar residues" evidence="1">
    <location>
        <begin position="247"/>
        <end position="258"/>
    </location>
</feature>
<name>A0A9N9X017_PHACE</name>
<feature type="compositionally biased region" description="Basic and acidic residues" evidence="1">
    <location>
        <begin position="222"/>
        <end position="237"/>
    </location>
</feature>
<dbReference type="EMBL" id="OU896707">
    <property type="protein sequence ID" value="CAG9813245.1"/>
    <property type="molecule type" value="Genomic_DNA"/>
</dbReference>
<evidence type="ECO:0000313" key="2">
    <source>
        <dbReference type="EMBL" id="CAG9813245.1"/>
    </source>
</evidence>
<reference evidence="2" key="2">
    <citation type="submission" date="2022-10" db="EMBL/GenBank/DDBJ databases">
        <authorList>
            <consortium name="ENA_rothamsted_submissions"/>
            <consortium name="culmorum"/>
            <person name="King R."/>
        </authorList>
    </citation>
    <scope>NUCLEOTIDE SEQUENCE</scope>
</reference>
<proteinExistence type="predicted"/>
<reference evidence="2" key="1">
    <citation type="submission" date="2022-01" db="EMBL/GenBank/DDBJ databases">
        <authorList>
            <person name="King R."/>
        </authorList>
    </citation>
    <scope>NUCLEOTIDE SEQUENCE</scope>
</reference>
<protein>
    <recommendedName>
        <fullName evidence="4">Protein hairless</fullName>
    </recommendedName>
</protein>
<accession>A0A9N9X017</accession>
<gene>
    <name evidence="2" type="ORF">PHAECO_LOCUS559</name>
</gene>
<feature type="compositionally biased region" description="Polar residues" evidence="1">
    <location>
        <begin position="89"/>
        <end position="100"/>
    </location>
</feature>
<dbReference type="Proteomes" id="UP001153737">
    <property type="component" value="Chromosome 1"/>
</dbReference>
<feature type="compositionally biased region" description="Polar residues" evidence="1">
    <location>
        <begin position="160"/>
        <end position="175"/>
    </location>
</feature>
<feature type="region of interest" description="Disordered" evidence="1">
    <location>
        <begin position="404"/>
        <end position="433"/>
    </location>
</feature>
<dbReference type="OrthoDB" id="2328924at2759"/>
<evidence type="ECO:0000256" key="1">
    <source>
        <dbReference type="SAM" id="MobiDB-lite"/>
    </source>
</evidence>
<feature type="region of interest" description="Disordered" evidence="1">
    <location>
        <begin position="82"/>
        <end position="132"/>
    </location>
</feature>